<protein>
    <submittedName>
        <fullName evidence="1">WGS project CAEQ00000000 data, annotated contig 2383</fullName>
    </submittedName>
</protein>
<dbReference type="OMA" id="QTLDGCC"/>
<dbReference type="AlphaFoldDB" id="F9WDN0"/>
<proteinExistence type="predicted"/>
<reference evidence="1 2" key="2">
    <citation type="journal article" date="2012" name="Proc. Natl. Acad. Sci. U.S.A.">
        <title>Antigenic diversity is generated by distinct evolutionary mechanisms in African trypanosome species.</title>
        <authorList>
            <person name="Jackson A.P."/>
            <person name="Berry A."/>
            <person name="Aslett M."/>
            <person name="Allison H.C."/>
            <person name="Burton P."/>
            <person name="Vavrova-Anderson J."/>
            <person name="Brown R."/>
            <person name="Browne H."/>
            <person name="Corton N."/>
            <person name="Hauser H."/>
            <person name="Gamble J."/>
            <person name="Gilderthorp R."/>
            <person name="Marcello L."/>
            <person name="McQuillan J."/>
            <person name="Otto T.D."/>
            <person name="Quail M.A."/>
            <person name="Sanders M.J."/>
            <person name="van Tonder A."/>
            <person name="Ginger M.L."/>
            <person name="Field M.C."/>
            <person name="Barry J.D."/>
            <person name="Hertz-Fowler C."/>
            <person name="Berriman M."/>
        </authorList>
    </citation>
    <scope>NUCLEOTIDE SEQUENCE [LARGE SCALE GENOMIC DNA]</scope>
    <source>
        <strain evidence="1 2">IL3000</strain>
    </source>
</reference>
<sequence length="153" mass="16691">MEYGNGTSAPGTAIEQYFNELIKMGLLTQVIVSDTRGDTTVACLGSVEHEEVVGSSSEEAYGVCDNVMESNVAISGARCFQNMDQLDLGLPSYISFQYYDNVVVQTLDGCCMLTLIGCRSQGHFVGGLLSLLDQIRSCEVYRELLAKTQACYR</sequence>
<evidence type="ECO:0000313" key="2">
    <source>
        <dbReference type="Proteomes" id="UP000000702"/>
    </source>
</evidence>
<keyword evidence="2" id="KW-1185">Reference proteome</keyword>
<dbReference type="EMBL" id="CAEQ01001890">
    <property type="protein sequence ID" value="CCD15384.1"/>
    <property type="molecule type" value="Genomic_DNA"/>
</dbReference>
<reference evidence="2" key="1">
    <citation type="submission" date="2011-07" db="EMBL/GenBank/DDBJ databases">
        <title>Divergent evolution of antigenic variation in African trypanosomes.</title>
        <authorList>
            <person name="Jackson A.P."/>
            <person name="Berry A."/>
            <person name="Allison H.C."/>
            <person name="Burton P."/>
            <person name="Anderson J."/>
            <person name="Aslett M."/>
            <person name="Brown R."/>
            <person name="Corton N."/>
            <person name="Harris D."/>
            <person name="Hauser H."/>
            <person name="Gamble J."/>
            <person name="Gilderthorp R."/>
            <person name="McQuillan J."/>
            <person name="Quail M.A."/>
            <person name="Sanders M."/>
            <person name="Van Tonder A."/>
            <person name="Ginger M.L."/>
            <person name="Donelson J.E."/>
            <person name="Field M.C."/>
            <person name="Barry J.D."/>
            <person name="Berriman M."/>
            <person name="Hertz-Fowler C."/>
        </authorList>
    </citation>
    <scope>NUCLEOTIDE SEQUENCE [LARGE SCALE GENOMIC DNA]</scope>
    <source>
        <strain evidence="2">IL3000</strain>
    </source>
</reference>
<comment type="caution">
    <text evidence="1">The sequence shown here is derived from an EMBL/GenBank/DDBJ whole genome shotgun (WGS) entry which is preliminary data.</text>
</comment>
<dbReference type="VEuPathDB" id="TriTrypDB:TcIL3000_0_59100"/>
<dbReference type="Proteomes" id="UP000000702">
    <property type="component" value="Unassembled WGS sequence"/>
</dbReference>
<gene>
    <name evidence="1" type="ORF">TCIL3000_0_59100</name>
</gene>
<organism evidence="1 2">
    <name type="scientific">Trypanosoma congolense (strain IL3000)</name>
    <dbReference type="NCBI Taxonomy" id="1068625"/>
    <lineage>
        <taxon>Eukaryota</taxon>
        <taxon>Discoba</taxon>
        <taxon>Euglenozoa</taxon>
        <taxon>Kinetoplastea</taxon>
        <taxon>Metakinetoplastina</taxon>
        <taxon>Trypanosomatida</taxon>
        <taxon>Trypanosomatidae</taxon>
        <taxon>Trypanosoma</taxon>
        <taxon>Nannomonas</taxon>
    </lineage>
</organism>
<name>F9WDN0_TRYCI</name>
<accession>F9WDN0</accession>
<evidence type="ECO:0000313" key="1">
    <source>
        <dbReference type="EMBL" id="CCD15384.1"/>
    </source>
</evidence>